<dbReference type="InterPro" id="IPR027417">
    <property type="entry name" value="P-loop_NTPase"/>
</dbReference>
<dbReference type="PANTHER" id="PTHR13696:SF96">
    <property type="entry name" value="COBQ_COBB_MIND_PARA NUCLEOTIDE BINDING DOMAIN-CONTAINING PROTEIN"/>
    <property type="match status" value="1"/>
</dbReference>
<reference evidence="2 3" key="1">
    <citation type="submission" date="2018-06" db="EMBL/GenBank/DDBJ databases">
        <authorList>
            <consortium name="Pathogen Informatics"/>
            <person name="Doyle S."/>
        </authorList>
    </citation>
    <scope>NUCLEOTIDE SEQUENCE [LARGE SCALE GENOMIC DNA]</scope>
    <source>
        <strain evidence="2 3">NCTC11647</strain>
    </source>
</reference>
<dbReference type="InterPro" id="IPR050678">
    <property type="entry name" value="DNA_Partitioning_ATPase"/>
</dbReference>
<dbReference type="AlphaFoldDB" id="A0A2T3Q2L9"/>
<dbReference type="RefSeq" id="WP_005306714.1">
    <property type="nucleotide sequence ID" value="NZ_PYOG01000072.1"/>
</dbReference>
<dbReference type="OrthoDB" id="69313at2"/>
<name>A0A2T3Q2L9_PHODM</name>
<evidence type="ECO:0000313" key="3">
    <source>
        <dbReference type="Proteomes" id="UP000251647"/>
    </source>
</evidence>
<protein>
    <submittedName>
        <fullName evidence="2">Sporulation initiation inhibitor protein soj</fullName>
    </submittedName>
</protein>
<dbReference type="PIRSF" id="PIRSF009320">
    <property type="entry name" value="Nuc_binding_HP_1000"/>
    <property type="match status" value="1"/>
</dbReference>
<accession>A0A2T3Q2L9</accession>
<evidence type="ECO:0000259" key="1">
    <source>
        <dbReference type="Pfam" id="PF01656"/>
    </source>
</evidence>
<dbReference type="CDD" id="cd02042">
    <property type="entry name" value="ParAB_family"/>
    <property type="match status" value="1"/>
</dbReference>
<dbReference type="Gene3D" id="3.40.50.300">
    <property type="entry name" value="P-loop containing nucleotide triphosphate hydrolases"/>
    <property type="match status" value="1"/>
</dbReference>
<feature type="domain" description="CobQ/CobB/MinD/ParA nucleotide binding" evidence="1">
    <location>
        <begin position="5"/>
        <end position="190"/>
    </location>
</feature>
<dbReference type="SUPFAM" id="SSF52540">
    <property type="entry name" value="P-loop containing nucleoside triphosphate hydrolases"/>
    <property type="match status" value="1"/>
</dbReference>
<dbReference type="EMBL" id="UATL01000006">
    <property type="protein sequence ID" value="SPY45218.1"/>
    <property type="molecule type" value="Genomic_DNA"/>
</dbReference>
<gene>
    <name evidence="2" type="primary">soj_2</name>
    <name evidence="2" type="ORF">NCTC11647_03999</name>
</gene>
<sequence>MGKVILLAHQKGGVGKSNTATNLAVAIAKEKFKGSSDQILLVDADPQATLYRWAQRREECDAIQSFPCIRLDGNITSQIKRESEKYDYVIIDAAGRDSREMRSAMLSADLMLMPTKASLADLELLEHMSETVEIARDYNPDLAVCVFINMAPTNTQTEKVLAKQLLREFPEFKLLNTVLSERKSHRDAFSEALGVHEWKDSKSKAEVSCLLKEVLDEI</sequence>
<dbReference type="PANTHER" id="PTHR13696">
    <property type="entry name" value="P-LOOP CONTAINING NUCLEOSIDE TRIPHOSPHATE HYDROLASE"/>
    <property type="match status" value="1"/>
</dbReference>
<proteinExistence type="predicted"/>
<dbReference type="Proteomes" id="UP000251647">
    <property type="component" value="Unassembled WGS sequence"/>
</dbReference>
<dbReference type="InterPro" id="IPR002586">
    <property type="entry name" value="CobQ/CobB/MinD/ParA_Nub-bd_dom"/>
</dbReference>
<evidence type="ECO:0000313" key="2">
    <source>
        <dbReference type="EMBL" id="SPY45218.1"/>
    </source>
</evidence>
<organism evidence="2 3">
    <name type="scientific">Photobacterium damselae</name>
    <dbReference type="NCBI Taxonomy" id="38293"/>
    <lineage>
        <taxon>Bacteria</taxon>
        <taxon>Pseudomonadati</taxon>
        <taxon>Pseudomonadota</taxon>
        <taxon>Gammaproteobacteria</taxon>
        <taxon>Vibrionales</taxon>
        <taxon>Vibrionaceae</taxon>
        <taxon>Photobacterium</taxon>
    </lineage>
</organism>
<dbReference type="Pfam" id="PF01656">
    <property type="entry name" value="CbiA"/>
    <property type="match status" value="1"/>
</dbReference>